<keyword evidence="2" id="KW-0812">Transmembrane</keyword>
<dbReference type="EMBL" id="JAUEPO010000001">
    <property type="protein sequence ID" value="KAK3337774.1"/>
    <property type="molecule type" value="Genomic_DNA"/>
</dbReference>
<dbReference type="PANTHER" id="PTHR37544:SF3">
    <property type="entry name" value="SPRAY"/>
    <property type="match status" value="1"/>
</dbReference>
<evidence type="ECO:0000313" key="4">
    <source>
        <dbReference type="Proteomes" id="UP001286456"/>
    </source>
</evidence>
<keyword evidence="2" id="KW-0472">Membrane</keyword>
<reference evidence="3" key="2">
    <citation type="submission" date="2023-06" db="EMBL/GenBank/DDBJ databases">
        <authorList>
            <consortium name="Lawrence Berkeley National Laboratory"/>
            <person name="Haridas S."/>
            <person name="Hensen N."/>
            <person name="Bonometti L."/>
            <person name="Westerberg I."/>
            <person name="Brannstrom I.O."/>
            <person name="Guillou S."/>
            <person name="Cros-Aarteil S."/>
            <person name="Calhoun S."/>
            <person name="Kuo A."/>
            <person name="Mondo S."/>
            <person name="Pangilinan J."/>
            <person name="Riley R."/>
            <person name="Labutti K."/>
            <person name="Andreopoulos B."/>
            <person name="Lipzen A."/>
            <person name="Chen C."/>
            <person name="Yanf M."/>
            <person name="Daum C."/>
            <person name="Ng V."/>
            <person name="Clum A."/>
            <person name="Steindorff A."/>
            <person name="Ohm R."/>
            <person name="Martin F."/>
            <person name="Silar P."/>
            <person name="Natvig D."/>
            <person name="Lalanne C."/>
            <person name="Gautier V."/>
            <person name="Ament-Velasquez S.L."/>
            <person name="Kruys A."/>
            <person name="Hutchinson M.I."/>
            <person name="Powell A.J."/>
            <person name="Barry K."/>
            <person name="Miller A.N."/>
            <person name="Grigoriev I.V."/>
            <person name="Debuchy R."/>
            <person name="Gladieux P."/>
            <person name="Thoren M.H."/>
            <person name="Johannesson H."/>
        </authorList>
    </citation>
    <scope>NUCLEOTIDE SEQUENCE</scope>
    <source>
        <strain evidence="3">SMH4131-1</strain>
    </source>
</reference>
<feature type="transmembrane region" description="Helical" evidence="2">
    <location>
        <begin position="636"/>
        <end position="655"/>
    </location>
</feature>
<accession>A0AAE0MNN9</accession>
<feature type="compositionally biased region" description="Polar residues" evidence="1">
    <location>
        <begin position="550"/>
        <end position="569"/>
    </location>
</feature>
<sequence>MSFVSIPSILQQSPASTRPNSRQDSRVIGVFGHDGFSSTIELLERNQLPKLPTPDYKPLPLRWPFLALLFFFLLGLAGLAEYVARAFPPGLDHYQDPVHDTWAHVDEKAASHGGRNRQGSLPATTVVVNNLNHSSFPRNLERPRTQLDLPTSTVSKTNDNLARGIAVTQVVHVPHPPTGSYFQPPTTLYPTWQTIAHDQNSPDDTWELGPDDASRGKCLYIHLNLVWAFDPALSIGSCRMIITPSDYNYPGSFGGTVGQAINTCDDGPPPYLFSVTDAQYLIGLFLPVLLTTLLTIPISILNANIKMLLPFHMLAQAGASNTGVSARDSLCMTPFNLLPSIWTGLRLACSQHRELVPLLGNILVLLSALVVPLSAASIGLNSACENSLWHYPQGEEIHSMCRVRLGFDEGATRVLEALIIAMAFCVLCVGVLLARWRSGIRFPGRAWSMGYVAGLLQNERTQEVLRSVVVSPGAAGEEVRRQLGGYLFALRHYRGRRGGVEYGLVVVEDGSRLRPGSSGSSFVAGEEPDTQRRDGDTVPQARSPHGIVSEISSRQHSGVTITQPGNSERNPVFKDQTPNMTSSSHEAPNNADTDEVIINVTVLLLLIGLLVIIIYYDTTEHDTGFERFMDSQSFLVKYLFAGAGVIISFFWEYAFSRIATLTPYRQLSTPNLPGRQNPTNALPLLLIPRATNPFTGLLRALSTRTPSHTPKPDILTASIALAAVLSKGTPILLALVPFSPLQTWRAHEICTWTAVAVLGYMVLLHGAVTMGFMLSLPKPN</sequence>
<organism evidence="3 4">
    <name type="scientific">Cercophora scortea</name>
    <dbReference type="NCBI Taxonomy" id="314031"/>
    <lineage>
        <taxon>Eukaryota</taxon>
        <taxon>Fungi</taxon>
        <taxon>Dikarya</taxon>
        <taxon>Ascomycota</taxon>
        <taxon>Pezizomycotina</taxon>
        <taxon>Sordariomycetes</taxon>
        <taxon>Sordariomycetidae</taxon>
        <taxon>Sordariales</taxon>
        <taxon>Lasiosphaeriaceae</taxon>
        <taxon>Cercophora</taxon>
    </lineage>
</organism>
<keyword evidence="2" id="KW-1133">Transmembrane helix</keyword>
<feature type="region of interest" description="Disordered" evidence="1">
    <location>
        <begin position="513"/>
        <end position="590"/>
    </location>
</feature>
<gene>
    <name evidence="3" type="ORF">B0T19DRAFT_455704</name>
</gene>
<comment type="caution">
    <text evidence="3">The sequence shown here is derived from an EMBL/GenBank/DDBJ whole genome shotgun (WGS) entry which is preliminary data.</text>
</comment>
<keyword evidence="4" id="KW-1185">Reference proteome</keyword>
<feature type="compositionally biased region" description="Polar residues" evidence="1">
    <location>
        <begin position="576"/>
        <end position="590"/>
    </location>
</feature>
<dbReference type="PANTHER" id="PTHR37544">
    <property type="entry name" value="SPRAY-RELATED"/>
    <property type="match status" value="1"/>
</dbReference>
<dbReference type="InterPro" id="IPR021840">
    <property type="entry name" value="DUF3433"/>
</dbReference>
<feature type="transmembrane region" description="Helical" evidence="2">
    <location>
        <begin position="280"/>
        <end position="303"/>
    </location>
</feature>
<feature type="compositionally biased region" description="Polar residues" evidence="1">
    <location>
        <begin position="8"/>
        <end position="22"/>
    </location>
</feature>
<feature type="transmembrane region" description="Helical" evidence="2">
    <location>
        <begin position="417"/>
        <end position="436"/>
    </location>
</feature>
<feature type="transmembrane region" description="Helical" evidence="2">
    <location>
        <begin position="751"/>
        <end position="776"/>
    </location>
</feature>
<evidence type="ECO:0000256" key="1">
    <source>
        <dbReference type="SAM" id="MobiDB-lite"/>
    </source>
</evidence>
<reference evidence="3" key="1">
    <citation type="journal article" date="2023" name="Mol. Phylogenet. Evol.">
        <title>Genome-scale phylogeny and comparative genomics of the fungal order Sordariales.</title>
        <authorList>
            <person name="Hensen N."/>
            <person name="Bonometti L."/>
            <person name="Westerberg I."/>
            <person name="Brannstrom I.O."/>
            <person name="Guillou S."/>
            <person name="Cros-Aarteil S."/>
            <person name="Calhoun S."/>
            <person name="Haridas S."/>
            <person name="Kuo A."/>
            <person name="Mondo S."/>
            <person name="Pangilinan J."/>
            <person name="Riley R."/>
            <person name="LaButti K."/>
            <person name="Andreopoulos B."/>
            <person name="Lipzen A."/>
            <person name="Chen C."/>
            <person name="Yan M."/>
            <person name="Daum C."/>
            <person name="Ng V."/>
            <person name="Clum A."/>
            <person name="Steindorff A."/>
            <person name="Ohm R.A."/>
            <person name="Martin F."/>
            <person name="Silar P."/>
            <person name="Natvig D.O."/>
            <person name="Lalanne C."/>
            <person name="Gautier V."/>
            <person name="Ament-Velasquez S.L."/>
            <person name="Kruys A."/>
            <person name="Hutchinson M.I."/>
            <person name="Powell A.J."/>
            <person name="Barry K."/>
            <person name="Miller A.N."/>
            <person name="Grigoriev I.V."/>
            <person name="Debuchy R."/>
            <person name="Gladieux P."/>
            <person name="Hiltunen Thoren M."/>
            <person name="Johannesson H."/>
        </authorList>
    </citation>
    <scope>NUCLEOTIDE SEQUENCE</scope>
    <source>
        <strain evidence="3">SMH4131-1</strain>
    </source>
</reference>
<feature type="transmembrane region" description="Helical" evidence="2">
    <location>
        <begin position="596"/>
        <end position="616"/>
    </location>
</feature>
<dbReference type="Proteomes" id="UP001286456">
    <property type="component" value="Unassembled WGS sequence"/>
</dbReference>
<protein>
    <submittedName>
        <fullName evidence="3">Uncharacterized protein</fullName>
    </submittedName>
</protein>
<dbReference type="AlphaFoldDB" id="A0AAE0MNN9"/>
<evidence type="ECO:0000313" key="3">
    <source>
        <dbReference type="EMBL" id="KAK3337774.1"/>
    </source>
</evidence>
<feature type="transmembrane region" description="Helical" evidence="2">
    <location>
        <begin position="63"/>
        <end position="84"/>
    </location>
</feature>
<feature type="transmembrane region" description="Helical" evidence="2">
    <location>
        <begin position="355"/>
        <end position="380"/>
    </location>
</feature>
<name>A0AAE0MNN9_9PEZI</name>
<dbReference type="Pfam" id="PF11915">
    <property type="entry name" value="DUF3433"/>
    <property type="match status" value="2"/>
</dbReference>
<evidence type="ECO:0000256" key="2">
    <source>
        <dbReference type="SAM" id="Phobius"/>
    </source>
</evidence>
<feature type="region of interest" description="Disordered" evidence="1">
    <location>
        <begin position="1"/>
        <end position="24"/>
    </location>
</feature>
<proteinExistence type="predicted"/>
<feature type="transmembrane region" description="Helical" evidence="2">
    <location>
        <begin position="219"/>
        <end position="242"/>
    </location>
</feature>